<dbReference type="EMBL" id="BMAW01062931">
    <property type="protein sequence ID" value="GFT37983.1"/>
    <property type="molecule type" value="Genomic_DNA"/>
</dbReference>
<organism evidence="1 2">
    <name type="scientific">Nephila pilipes</name>
    <name type="common">Giant wood spider</name>
    <name type="synonym">Nephila maculata</name>
    <dbReference type="NCBI Taxonomy" id="299642"/>
    <lineage>
        <taxon>Eukaryota</taxon>
        <taxon>Metazoa</taxon>
        <taxon>Ecdysozoa</taxon>
        <taxon>Arthropoda</taxon>
        <taxon>Chelicerata</taxon>
        <taxon>Arachnida</taxon>
        <taxon>Araneae</taxon>
        <taxon>Araneomorphae</taxon>
        <taxon>Entelegynae</taxon>
        <taxon>Araneoidea</taxon>
        <taxon>Nephilidae</taxon>
        <taxon>Nephila</taxon>
    </lineage>
</organism>
<protein>
    <submittedName>
        <fullName evidence="1">Uncharacterized protein</fullName>
    </submittedName>
</protein>
<reference evidence="1" key="1">
    <citation type="submission" date="2020-08" db="EMBL/GenBank/DDBJ databases">
        <title>Multicomponent nature underlies the extraordinary mechanical properties of spider dragline silk.</title>
        <authorList>
            <person name="Kono N."/>
            <person name="Nakamura H."/>
            <person name="Mori M."/>
            <person name="Yoshida Y."/>
            <person name="Ohtoshi R."/>
            <person name="Malay A.D."/>
            <person name="Moran D.A.P."/>
            <person name="Tomita M."/>
            <person name="Numata K."/>
            <person name="Arakawa K."/>
        </authorList>
    </citation>
    <scope>NUCLEOTIDE SEQUENCE</scope>
</reference>
<accession>A0A8X6TPQ6</accession>
<dbReference type="Proteomes" id="UP000887013">
    <property type="component" value="Unassembled WGS sequence"/>
</dbReference>
<evidence type="ECO:0000313" key="1">
    <source>
        <dbReference type="EMBL" id="GFT37983.1"/>
    </source>
</evidence>
<evidence type="ECO:0000313" key="2">
    <source>
        <dbReference type="Proteomes" id="UP000887013"/>
    </source>
</evidence>
<keyword evidence="2" id="KW-1185">Reference proteome</keyword>
<comment type="caution">
    <text evidence="1">The sequence shown here is derived from an EMBL/GenBank/DDBJ whole genome shotgun (WGS) entry which is preliminary data.</text>
</comment>
<gene>
    <name evidence="1" type="ORF">NPIL_27301</name>
</gene>
<name>A0A8X6TPQ6_NEPPI</name>
<sequence>MVTKIAAFISVCEYNDGRKSQTDLMLALDMKINRYINVDKVRVFIAKKQATEASFEARKVKKIIVAQEMEHYMLTEGSTYDCGAC</sequence>
<dbReference type="OrthoDB" id="10521238at2759"/>
<proteinExistence type="predicted"/>
<dbReference type="AlphaFoldDB" id="A0A8X6TPQ6"/>